<dbReference type="Gene3D" id="3.15.10.50">
    <property type="match status" value="2"/>
</dbReference>
<accession>A0AAN7VL44</accession>
<sequence length="215" mass="24223">MNDYVDKFLIEFNAYLIAEGLDSVILPDQGGEVGWSIFVAEMSLKNGWLQGLNTIKRNGDVTVSYQHSLMKLRLPLRIQNIKVTIIFYNRVGTNLYFEFQLNYDYAIQLMNLGPSGVLDGFVEGCKFLLQIEVNMTTMLARLDEYDLQNLGDLSLKFHGGVLEWVVNIVLSLAVSLIRPVLQWVIEDFTQGIVGSLIETYNGLISGLLENGALYT</sequence>
<comment type="caution">
    <text evidence="1">The sequence shown here is derived from an EMBL/GenBank/DDBJ whole genome shotgun (WGS) entry which is preliminary data.</text>
</comment>
<dbReference type="AlphaFoldDB" id="A0AAN7VL44"/>
<organism evidence="1 2">
    <name type="scientific">Pyrocoelia pectoralis</name>
    <dbReference type="NCBI Taxonomy" id="417401"/>
    <lineage>
        <taxon>Eukaryota</taxon>
        <taxon>Metazoa</taxon>
        <taxon>Ecdysozoa</taxon>
        <taxon>Arthropoda</taxon>
        <taxon>Hexapoda</taxon>
        <taxon>Insecta</taxon>
        <taxon>Pterygota</taxon>
        <taxon>Neoptera</taxon>
        <taxon>Endopterygota</taxon>
        <taxon>Coleoptera</taxon>
        <taxon>Polyphaga</taxon>
        <taxon>Elateriformia</taxon>
        <taxon>Elateroidea</taxon>
        <taxon>Lampyridae</taxon>
        <taxon>Lampyrinae</taxon>
        <taxon>Pyrocoelia</taxon>
    </lineage>
</organism>
<dbReference type="EMBL" id="JAVRBK010000003">
    <property type="protein sequence ID" value="KAK5647131.1"/>
    <property type="molecule type" value="Genomic_DNA"/>
</dbReference>
<proteinExistence type="predicted"/>
<dbReference type="Pfam" id="PF16984">
    <property type="entry name" value="Grp7_allergen"/>
    <property type="match status" value="1"/>
</dbReference>
<gene>
    <name evidence="1" type="ORF">RI129_005595</name>
</gene>
<dbReference type="InterPro" id="IPR020234">
    <property type="entry name" value="Mite_allergen_group-7"/>
</dbReference>
<dbReference type="InterPro" id="IPR038602">
    <property type="entry name" value="Mite_allergen_7_sf"/>
</dbReference>
<protein>
    <submittedName>
        <fullName evidence="1">Uncharacterized protein</fullName>
    </submittedName>
</protein>
<evidence type="ECO:0000313" key="1">
    <source>
        <dbReference type="EMBL" id="KAK5647131.1"/>
    </source>
</evidence>
<reference evidence="1 2" key="1">
    <citation type="journal article" date="2024" name="Insects">
        <title>An Improved Chromosome-Level Genome Assembly of the Firefly Pyrocoelia pectoralis.</title>
        <authorList>
            <person name="Fu X."/>
            <person name="Meyer-Rochow V.B."/>
            <person name="Ballantyne L."/>
            <person name="Zhu X."/>
        </authorList>
    </citation>
    <scope>NUCLEOTIDE SEQUENCE [LARGE SCALE GENOMIC DNA]</scope>
    <source>
        <strain evidence="1">XCY_ONT2</strain>
    </source>
</reference>
<keyword evidence="2" id="KW-1185">Reference proteome</keyword>
<dbReference type="Proteomes" id="UP001329430">
    <property type="component" value="Chromosome 3"/>
</dbReference>
<evidence type="ECO:0000313" key="2">
    <source>
        <dbReference type="Proteomes" id="UP001329430"/>
    </source>
</evidence>
<name>A0AAN7VL44_9COLE</name>